<feature type="chain" id="PRO_5034719477" evidence="1">
    <location>
        <begin position="21"/>
        <end position="67"/>
    </location>
</feature>
<reference evidence="2" key="2">
    <citation type="submission" date="2025-08" db="UniProtKB">
        <authorList>
            <consortium name="Ensembl"/>
        </authorList>
    </citation>
    <scope>IDENTIFICATION</scope>
</reference>
<reference evidence="2" key="3">
    <citation type="submission" date="2025-09" db="UniProtKB">
        <authorList>
            <consortium name="Ensembl"/>
        </authorList>
    </citation>
    <scope>IDENTIFICATION</scope>
</reference>
<sequence length="67" mass="7874">MWILYILFGVFFILVPAAHQVPDQKEVFTEKVTLNPRQCVLLTLHSRVCCRRFFSYTPLKSALCFTH</sequence>
<accession>A0A8C9QUD0</accession>
<keyword evidence="1" id="KW-0732">Signal</keyword>
<dbReference type="Proteomes" id="UP000694397">
    <property type="component" value="Chromosome 5"/>
</dbReference>
<dbReference type="AlphaFoldDB" id="A0A8C9QUD0"/>
<organism evidence="2 3">
    <name type="scientific">Scleropages formosus</name>
    <name type="common">Asian bonytongue</name>
    <name type="synonym">Osteoglossum formosum</name>
    <dbReference type="NCBI Taxonomy" id="113540"/>
    <lineage>
        <taxon>Eukaryota</taxon>
        <taxon>Metazoa</taxon>
        <taxon>Chordata</taxon>
        <taxon>Craniata</taxon>
        <taxon>Vertebrata</taxon>
        <taxon>Euteleostomi</taxon>
        <taxon>Actinopterygii</taxon>
        <taxon>Neopterygii</taxon>
        <taxon>Teleostei</taxon>
        <taxon>Osteoglossocephala</taxon>
        <taxon>Osteoglossomorpha</taxon>
        <taxon>Osteoglossiformes</taxon>
        <taxon>Osteoglossidae</taxon>
        <taxon>Scleropages</taxon>
    </lineage>
</organism>
<evidence type="ECO:0000256" key="1">
    <source>
        <dbReference type="SAM" id="SignalP"/>
    </source>
</evidence>
<name>A0A8C9QUD0_SCLFO</name>
<keyword evidence="3" id="KW-1185">Reference proteome</keyword>
<dbReference type="Ensembl" id="ENSSFOT00015003297.2">
    <property type="protein sequence ID" value="ENSSFOP00015003245.2"/>
    <property type="gene ID" value="ENSSFOG00015002124.2"/>
</dbReference>
<evidence type="ECO:0000313" key="2">
    <source>
        <dbReference type="Ensembl" id="ENSSFOP00015003245.2"/>
    </source>
</evidence>
<reference evidence="2 3" key="1">
    <citation type="submission" date="2019-04" db="EMBL/GenBank/DDBJ databases">
        <authorList>
            <consortium name="Wellcome Sanger Institute Data Sharing"/>
        </authorList>
    </citation>
    <scope>NUCLEOTIDE SEQUENCE [LARGE SCALE GENOMIC DNA]</scope>
</reference>
<protein>
    <submittedName>
        <fullName evidence="2">Uncharacterized protein</fullName>
    </submittedName>
</protein>
<feature type="signal peptide" evidence="1">
    <location>
        <begin position="1"/>
        <end position="20"/>
    </location>
</feature>
<evidence type="ECO:0000313" key="3">
    <source>
        <dbReference type="Proteomes" id="UP000694397"/>
    </source>
</evidence>
<proteinExistence type="predicted"/>